<name>A0A382G4Y6_9ZZZZ</name>
<feature type="coiled-coil region" evidence="1">
    <location>
        <begin position="366"/>
        <end position="393"/>
    </location>
</feature>
<evidence type="ECO:0000256" key="1">
    <source>
        <dbReference type="SAM" id="Coils"/>
    </source>
</evidence>
<dbReference type="AlphaFoldDB" id="A0A382G4Y6"/>
<keyword evidence="1" id="KW-0175">Coiled coil</keyword>
<keyword evidence="2" id="KW-0812">Transmembrane</keyword>
<gene>
    <name evidence="3" type="ORF">METZ01_LOCUS222833</name>
</gene>
<keyword evidence="2" id="KW-0472">Membrane</keyword>
<feature type="transmembrane region" description="Helical" evidence="2">
    <location>
        <begin position="336"/>
        <end position="356"/>
    </location>
</feature>
<evidence type="ECO:0000313" key="3">
    <source>
        <dbReference type="EMBL" id="SVB69979.1"/>
    </source>
</evidence>
<reference evidence="3" key="1">
    <citation type="submission" date="2018-05" db="EMBL/GenBank/DDBJ databases">
        <authorList>
            <person name="Lanie J.A."/>
            <person name="Ng W.-L."/>
            <person name="Kazmierczak K.M."/>
            <person name="Andrzejewski T.M."/>
            <person name="Davidsen T.M."/>
            <person name="Wayne K.J."/>
            <person name="Tettelin H."/>
            <person name="Glass J.I."/>
            <person name="Rusch D."/>
            <person name="Podicherti R."/>
            <person name="Tsui H.-C.T."/>
            <person name="Winkler M.E."/>
        </authorList>
    </citation>
    <scope>NUCLEOTIDE SEQUENCE</scope>
</reference>
<feature type="transmembrane region" description="Helical" evidence="2">
    <location>
        <begin position="309"/>
        <end position="330"/>
    </location>
</feature>
<accession>A0A382G4Y6</accession>
<keyword evidence="2" id="KW-1133">Transmembrane helix</keyword>
<evidence type="ECO:0000256" key="2">
    <source>
        <dbReference type="SAM" id="Phobius"/>
    </source>
</evidence>
<feature type="non-terminal residue" evidence="3">
    <location>
        <position position="1"/>
    </location>
</feature>
<protein>
    <submittedName>
        <fullName evidence="3">Uncharacterized protein</fullName>
    </submittedName>
</protein>
<proteinExistence type="predicted"/>
<dbReference type="EMBL" id="UINC01053455">
    <property type="protein sequence ID" value="SVB69979.1"/>
    <property type="molecule type" value="Genomic_DNA"/>
</dbReference>
<organism evidence="3">
    <name type="scientific">marine metagenome</name>
    <dbReference type="NCBI Taxonomy" id="408172"/>
    <lineage>
        <taxon>unclassified sequences</taxon>
        <taxon>metagenomes</taxon>
        <taxon>ecological metagenomes</taxon>
    </lineage>
</organism>
<sequence>EIFSERTLLFDMILDIEGKKTFETFLTNEKENESPFADRIFTWEANGKTVDSSIIAIVNDFISTKVFPFTTDEELIQLHKDTDPTEKESIARYDRKLKEMIGITIEKCGQNMGTNSAQRIPRQRIILDQKREFDINDKSWEKISDNYDLYKSDSLALYVAFTEKDCIEFIKDFKNNHLYEAIIGGYTVNHDMWSTYIGKLSQELLDNLDNENEVYWRNLRLKVEEFQLHFLKQNTQRKRSFSSMQQLTNFKSIDVKTRKEWQKVIDKSEQGMFRYIDDLKYDLDNLATPGHTHDEQTLQRETEKTNERILLLSFLAMSIPMMGAIFSPNFSLYTKILSAMVLCMLPMVYFSVFRFSRMRRQKLDRRRDLTRKKENWEAMLDWHKNNLEEIKKDTKIAEDLKENVIQWELQNISVGESILDKIKKKIK</sequence>